<evidence type="ECO:0000313" key="3">
    <source>
        <dbReference type="Proteomes" id="UP000756703"/>
    </source>
</evidence>
<dbReference type="InterPro" id="IPR058596">
    <property type="entry name" value="TraC-like_dom"/>
</dbReference>
<gene>
    <name evidence="2" type="ORF">HY473_01415</name>
</gene>
<proteinExistence type="predicted"/>
<evidence type="ECO:0000313" key="2">
    <source>
        <dbReference type="EMBL" id="MBI4132743.1"/>
    </source>
</evidence>
<dbReference type="AlphaFoldDB" id="A0A932YYW5"/>
<protein>
    <recommendedName>
        <fullName evidence="1">TraC-like domain-containing protein</fullName>
    </recommendedName>
</protein>
<dbReference type="Proteomes" id="UP000756703">
    <property type="component" value="Unassembled WGS sequence"/>
</dbReference>
<sequence>MASSFTARKSKSSATAQQFLPIDAVRDGIIVLKGNQGLRAVLMVSALNFALKSEEEQDALVYQYENFLNALDFPMQFLVQSRRLNIQPYLATLEARQKEEINDLLKVQIGEYIEFVKTFVDLSQIVTKTFYAVVPFQPSVVERRGGILAGIFGGGKKGAEVEDEFLKFKVQLLQRTDTVSLGLRRMGLRVAQLNTEELIELFYGLYNPTESQVVRESEKTS</sequence>
<organism evidence="2 3">
    <name type="scientific">Candidatus Sungiibacteriota bacterium</name>
    <dbReference type="NCBI Taxonomy" id="2750080"/>
    <lineage>
        <taxon>Bacteria</taxon>
        <taxon>Candidatus Sungiibacteriota</taxon>
    </lineage>
</organism>
<dbReference type="EMBL" id="JACQMI010000013">
    <property type="protein sequence ID" value="MBI4132743.1"/>
    <property type="molecule type" value="Genomic_DNA"/>
</dbReference>
<evidence type="ECO:0000259" key="1">
    <source>
        <dbReference type="Pfam" id="PF26593"/>
    </source>
</evidence>
<comment type="caution">
    <text evidence="2">The sequence shown here is derived from an EMBL/GenBank/DDBJ whole genome shotgun (WGS) entry which is preliminary data.</text>
</comment>
<dbReference type="Pfam" id="PF26593">
    <property type="entry name" value="TraC-like"/>
    <property type="match status" value="1"/>
</dbReference>
<feature type="domain" description="TraC-like" evidence="1">
    <location>
        <begin position="39"/>
        <end position="142"/>
    </location>
</feature>
<reference evidence="2" key="1">
    <citation type="submission" date="2020-07" db="EMBL/GenBank/DDBJ databases">
        <title>Huge and variable diversity of episymbiotic CPR bacteria and DPANN archaea in groundwater ecosystems.</title>
        <authorList>
            <person name="He C.Y."/>
            <person name="Keren R."/>
            <person name="Whittaker M."/>
            <person name="Farag I.F."/>
            <person name="Doudna J."/>
            <person name="Cate J.H.D."/>
            <person name="Banfield J.F."/>
        </authorList>
    </citation>
    <scope>NUCLEOTIDE SEQUENCE</scope>
    <source>
        <strain evidence="2">NC_groundwater_1225_Ag_S-0.1um_56_177</strain>
    </source>
</reference>
<accession>A0A932YYW5</accession>
<name>A0A932YYW5_9BACT</name>